<dbReference type="AlphaFoldDB" id="A0A8J3ZJW7"/>
<dbReference type="InterPro" id="IPR045423">
    <property type="entry name" value="DUF6510"/>
</dbReference>
<organism evidence="1 2">
    <name type="scientific">Virgisporangium aurantiacum</name>
    <dbReference type="NCBI Taxonomy" id="175570"/>
    <lineage>
        <taxon>Bacteria</taxon>
        <taxon>Bacillati</taxon>
        <taxon>Actinomycetota</taxon>
        <taxon>Actinomycetes</taxon>
        <taxon>Micromonosporales</taxon>
        <taxon>Micromonosporaceae</taxon>
        <taxon>Virgisporangium</taxon>
    </lineage>
</organism>
<sequence>MSDHLDGNDMLGGLAEIFAVDLSTATAPCANCRQVNVVAELRVYGGPNAPGLVARCPGCEHVALRLVRGPESAWLEVTSTLRISMG</sequence>
<evidence type="ECO:0000313" key="1">
    <source>
        <dbReference type="EMBL" id="GIJ62871.1"/>
    </source>
</evidence>
<proteinExistence type="predicted"/>
<keyword evidence="2" id="KW-1185">Reference proteome</keyword>
<reference evidence="1" key="1">
    <citation type="submission" date="2021-01" db="EMBL/GenBank/DDBJ databases">
        <title>Whole genome shotgun sequence of Virgisporangium aurantiacum NBRC 16421.</title>
        <authorList>
            <person name="Komaki H."/>
            <person name="Tamura T."/>
        </authorList>
    </citation>
    <scope>NUCLEOTIDE SEQUENCE</scope>
    <source>
        <strain evidence="1">NBRC 16421</strain>
    </source>
</reference>
<protein>
    <submittedName>
        <fullName evidence="1">Uncharacterized protein</fullName>
    </submittedName>
</protein>
<dbReference type="Proteomes" id="UP000612585">
    <property type="component" value="Unassembled WGS sequence"/>
</dbReference>
<accession>A0A8J3ZJW7</accession>
<dbReference type="EMBL" id="BOPG01000084">
    <property type="protein sequence ID" value="GIJ62871.1"/>
    <property type="molecule type" value="Genomic_DNA"/>
</dbReference>
<dbReference type="RefSeq" id="WP_204008803.1">
    <property type="nucleotide sequence ID" value="NZ_BOPG01000084.1"/>
</dbReference>
<gene>
    <name evidence="1" type="ORF">Vau01_103870</name>
</gene>
<comment type="caution">
    <text evidence="1">The sequence shown here is derived from an EMBL/GenBank/DDBJ whole genome shotgun (WGS) entry which is preliminary data.</text>
</comment>
<name>A0A8J3ZJW7_9ACTN</name>
<evidence type="ECO:0000313" key="2">
    <source>
        <dbReference type="Proteomes" id="UP000612585"/>
    </source>
</evidence>
<dbReference type="Pfam" id="PF20120">
    <property type="entry name" value="DUF6510"/>
    <property type="match status" value="1"/>
</dbReference>